<evidence type="ECO:0000313" key="1">
    <source>
        <dbReference type="EMBL" id="KAJ9122508.1"/>
    </source>
</evidence>
<proteinExistence type="predicted"/>
<gene>
    <name evidence="1" type="ORF">QFC22_001937</name>
</gene>
<dbReference type="EMBL" id="JASBWU010000004">
    <property type="protein sequence ID" value="KAJ9122508.1"/>
    <property type="molecule type" value="Genomic_DNA"/>
</dbReference>
<dbReference type="Proteomes" id="UP001243375">
    <property type="component" value="Unassembled WGS sequence"/>
</dbReference>
<protein>
    <submittedName>
        <fullName evidence="1">Uncharacterized protein</fullName>
    </submittedName>
</protein>
<keyword evidence="2" id="KW-1185">Reference proteome</keyword>
<organism evidence="1 2">
    <name type="scientific">Naganishia vaughanmartiniae</name>
    <dbReference type="NCBI Taxonomy" id="1424756"/>
    <lineage>
        <taxon>Eukaryota</taxon>
        <taxon>Fungi</taxon>
        <taxon>Dikarya</taxon>
        <taxon>Basidiomycota</taxon>
        <taxon>Agaricomycotina</taxon>
        <taxon>Tremellomycetes</taxon>
        <taxon>Filobasidiales</taxon>
        <taxon>Filobasidiaceae</taxon>
        <taxon>Naganishia</taxon>
    </lineage>
</organism>
<evidence type="ECO:0000313" key="2">
    <source>
        <dbReference type="Proteomes" id="UP001243375"/>
    </source>
</evidence>
<name>A0ACC2XFX4_9TREE</name>
<reference evidence="1" key="1">
    <citation type="submission" date="2023-04" db="EMBL/GenBank/DDBJ databases">
        <title>Draft Genome sequencing of Naganishia species isolated from polar environments using Oxford Nanopore Technology.</title>
        <authorList>
            <person name="Leo P."/>
            <person name="Venkateswaran K."/>
        </authorList>
    </citation>
    <scope>NUCLEOTIDE SEQUENCE</scope>
    <source>
        <strain evidence="1">MNA-CCFEE 5425</strain>
    </source>
</reference>
<accession>A0ACC2XFX4</accession>
<comment type="caution">
    <text evidence="1">The sequence shown here is derived from an EMBL/GenBank/DDBJ whole genome shotgun (WGS) entry which is preliminary data.</text>
</comment>
<sequence>MISPSANSDTAFPIIPASLSLTLDQAGAFTTSIGTSHGRLQEACHHATADDFDVELQPHNSTRTSSNTFSVISPPLEKRSFSSGDGIRRNDGRSDAKNMFVGNEDDSLGPRSPKDVRKFTNRVGQEKHGENGLAQLHSAHDTTPHLREPLTSSAESSQTKRQDDTAVPTFMNPGFHQSHLVEDQASHQIRQMSLPGRVRGQQDRNDYSSSQQTHEPVASFPLAPSTSPHPATQASSHNSLGNRISTFFGGHRPSPRASTKRPSTSPGLMGGSSGITWVKNNNQVEKRSLFGRSLNDKSRPIPDHVKSLRPTSGLLGIQHDDIPPRTEYQQTLETDYLPSPRQKLDILRPSTSISDSKVLPPGLDKERAIDSVSNKFHPASTNKSVEQMETDASASRLAGNGQNNSYYQPRADTAVQTIPADFRKDYTDHYLDHEQPSSDPGQSYSTLHSEHPSAAPLPAHAKLDMSPTISGEAAVTTPVNEWNMWGSPSNGTSRTYPHLKKQRQERFSWEVNPSLPDGRQMMGFGGDLGKKRLLTSQAAGANMSLSPSLGSGEDVDEKHLLPYILGYEKHVLAFEPLIQDAFFSVAGNTHTFYPEASAPPKRVLDIGTGVGAWPIAMAQQWRDTTFIGLDIAPVQTDLSALATAEEMFSLEFPEEPESTSKISWQDIASRVTWRIGDFLQDLPFDTGSFDMVHIRFVGLGVPETSWSSVFSEATRVLKPDTGILEIVEMSKILPSATPHSLKASFASLMLSSFINQHPFIPIRPALAMSELTVNEIFNVDIRRSEIGHDDPPNVLLQTMGVWVDSALGKGKHGRGKGMSGNTYGALSKAPVSAMQMPKWGEGVMGEQALKQLCHHAEDRQLSKSDEAPSAGLVSDKLAGQVRGRRDSRSTSQSNDPPEDDEVNLVVWIAKRKM</sequence>